<sequence length="503" mass="56183">MASSEATVTATATASASSDTLISPLPQSPAKVHQKISEKEYPPDSILPQSPSPTKTTSITPVPKLAREASDITWQESLESTKDQVTLTRRRGRLRLLHQQQFKNSLLASVGYLELANAGDFAANVWNEIPVPKFAAILMGIGGTLALGMVLVAIQDFRLSYRNVKLLRSEREHLTRLQSYHAKNVDISRLLGSRLGVIFRELGTEVVDRIVMDVLMGFGSLLVGIGTLMAIGGAHHGVFQASNLLSGYVGNGLAALFGLANAVWSICLIRRFHMHDIAVKNTQPNDEIRRRLHTRFRRFQWHASVNGSNGLVAGAASMVTAKRWWGYVVLIPCIISLVLCNYFWRKKLGYDRPILDHASLARMQLTPLLEDLEYVLAMQKVLARISPGDVLSQTILQRDSYPSILQFIVRNRMLETYCDSLTRNKKTRNILENIPSVSDEITLNHDALLHLNASSSHSDILLNHAQKFLRNEGVRTFTHRERHLLELLGFAVWQDQMDGRVEG</sequence>
<evidence type="ECO:0000256" key="1">
    <source>
        <dbReference type="SAM" id="MobiDB-lite"/>
    </source>
</evidence>
<feature type="transmembrane region" description="Helical" evidence="2">
    <location>
        <begin position="252"/>
        <end position="269"/>
    </location>
</feature>
<evidence type="ECO:0000313" key="3">
    <source>
        <dbReference type="EMBL" id="OQE18578.1"/>
    </source>
</evidence>
<feature type="transmembrane region" description="Helical" evidence="2">
    <location>
        <begin position="134"/>
        <end position="154"/>
    </location>
</feature>
<feature type="transmembrane region" description="Helical" evidence="2">
    <location>
        <begin position="210"/>
        <end position="232"/>
    </location>
</feature>
<evidence type="ECO:0000313" key="4">
    <source>
        <dbReference type="Proteomes" id="UP000191285"/>
    </source>
</evidence>
<feature type="transmembrane region" description="Helical" evidence="2">
    <location>
        <begin position="299"/>
        <end position="318"/>
    </location>
</feature>
<keyword evidence="2" id="KW-0472">Membrane</keyword>
<dbReference type="EMBL" id="MLKD01000017">
    <property type="protein sequence ID" value="OQE18578.1"/>
    <property type="molecule type" value="Genomic_DNA"/>
</dbReference>
<organism evidence="3 4">
    <name type="scientific">Penicillium steckii</name>
    <dbReference type="NCBI Taxonomy" id="303698"/>
    <lineage>
        <taxon>Eukaryota</taxon>
        <taxon>Fungi</taxon>
        <taxon>Dikarya</taxon>
        <taxon>Ascomycota</taxon>
        <taxon>Pezizomycotina</taxon>
        <taxon>Eurotiomycetes</taxon>
        <taxon>Eurotiomycetidae</taxon>
        <taxon>Eurotiales</taxon>
        <taxon>Aspergillaceae</taxon>
        <taxon>Penicillium</taxon>
    </lineage>
</organism>
<proteinExistence type="predicted"/>
<keyword evidence="4" id="KW-1185">Reference proteome</keyword>
<protein>
    <recommendedName>
        <fullName evidence="5">Integral membrane protein</fullName>
    </recommendedName>
</protein>
<evidence type="ECO:0008006" key="5">
    <source>
        <dbReference type="Google" id="ProtNLM"/>
    </source>
</evidence>
<comment type="caution">
    <text evidence="3">The sequence shown here is derived from an EMBL/GenBank/DDBJ whole genome shotgun (WGS) entry which is preliminary data.</text>
</comment>
<keyword evidence="2" id="KW-1133">Transmembrane helix</keyword>
<feature type="compositionally biased region" description="Low complexity" evidence="1">
    <location>
        <begin position="48"/>
        <end position="62"/>
    </location>
</feature>
<keyword evidence="2" id="KW-0812">Transmembrane</keyword>
<evidence type="ECO:0000256" key="2">
    <source>
        <dbReference type="SAM" id="Phobius"/>
    </source>
</evidence>
<gene>
    <name evidence="3" type="ORF">PENSTE_c017G03966</name>
</gene>
<dbReference type="STRING" id="303698.A0A1V6SX76"/>
<feature type="transmembrane region" description="Helical" evidence="2">
    <location>
        <begin position="324"/>
        <end position="344"/>
    </location>
</feature>
<feature type="compositionally biased region" description="Low complexity" evidence="1">
    <location>
        <begin position="1"/>
        <end position="20"/>
    </location>
</feature>
<dbReference type="Proteomes" id="UP000191285">
    <property type="component" value="Unassembled WGS sequence"/>
</dbReference>
<reference evidence="4" key="1">
    <citation type="journal article" date="2017" name="Nat. Microbiol.">
        <title>Global analysis of biosynthetic gene clusters reveals vast potential of secondary metabolite production in Penicillium species.</title>
        <authorList>
            <person name="Nielsen J.C."/>
            <person name="Grijseels S."/>
            <person name="Prigent S."/>
            <person name="Ji B."/>
            <person name="Dainat J."/>
            <person name="Nielsen K.F."/>
            <person name="Frisvad J.C."/>
            <person name="Workman M."/>
            <person name="Nielsen J."/>
        </authorList>
    </citation>
    <scope>NUCLEOTIDE SEQUENCE [LARGE SCALE GENOMIC DNA]</scope>
    <source>
        <strain evidence="4">IBT 24891</strain>
    </source>
</reference>
<accession>A0A1V6SX76</accession>
<dbReference type="AlphaFoldDB" id="A0A1V6SX76"/>
<dbReference type="OrthoDB" id="5089392at2759"/>
<name>A0A1V6SX76_9EURO</name>
<feature type="region of interest" description="Disordered" evidence="1">
    <location>
        <begin position="1"/>
        <end position="62"/>
    </location>
</feature>